<keyword evidence="2" id="KW-0732">Signal</keyword>
<dbReference type="GO" id="GO:0016787">
    <property type="term" value="F:hydrolase activity"/>
    <property type="evidence" value="ECO:0007669"/>
    <property type="project" value="UniProtKB-KW"/>
</dbReference>
<evidence type="ECO:0000259" key="4">
    <source>
        <dbReference type="Pfam" id="PF00561"/>
    </source>
</evidence>
<dbReference type="Gene3D" id="3.40.50.1820">
    <property type="entry name" value="alpha/beta hydrolase"/>
    <property type="match status" value="1"/>
</dbReference>
<organism evidence="5 6">
    <name type="scientific">Saccharopolyspora gloriosae</name>
    <dbReference type="NCBI Taxonomy" id="455344"/>
    <lineage>
        <taxon>Bacteria</taxon>
        <taxon>Bacillati</taxon>
        <taxon>Actinomycetota</taxon>
        <taxon>Actinomycetes</taxon>
        <taxon>Pseudonocardiales</taxon>
        <taxon>Pseudonocardiaceae</taxon>
        <taxon>Saccharopolyspora</taxon>
    </lineage>
</organism>
<dbReference type="PANTHER" id="PTHR43248">
    <property type="entry name" value="2-SUCCINYL-6-HYDROXY-2,4-CYCLOHEXADIENE-1-CARBOXYLATE SYNTHASE"/>
    <property type="match status" value="1"/>
</dbReference>
<dbReference type="RefSeq" id="WP_343071565.1">
    <property type="nucleotide sequence ID" value="NZ_JACHIV010000001.1"/>
</dbReference>
<dbReference type="AlphaFoldDB" id="A0A840NIG3"/>
<protein>
    <submittedName>
        <fullName evidence="5">Pimeloyl-ACP methyl ester carboxylesterase</fullName>
    </submittedName>
</protein>
<dbReference type="InterPro" id="IPR000073">
    <property type="entry name" value="AB_hydrolase_1"/>
</dbReference>
<dbReference type="InterPro" id="IPR051601">
    <property type="entry name" value="Serine_prot/Carboxylest_S33"/>
</dbReference>
<dbReference type="Proteomes" id="UP000580474">
    <property type="component" value="Unassembled WGS sequence"/>
</dbReference>
<dbReference type="EMBL" id="JACHIV010000001">
    <property type="protein sequence ID" value="MBB5071650.1"/>
    <property type="molecule type" value="Genomic_DNA"/>
</dbReference>
<evidence type="ECO:0000256" key="3">
    <source>
        <dbReference type="ARBA" id="ARBA00022801"/>
    </source>
</evidence>
<dbReference type="SUPFAM" id="SSF53474">
    <property type="entry name" value="alpha/beta-Hydrolases"/>
    <property type="match status" value="1"/>
</dbReference>
<dbReference type="InterPro" id="IPR029058">
    <property type="entry name" value="AB_hydrolase_fold"/>
</dbReference>
<keyword evidence="3" id="KW-0378">Hydrolase</keyword>
<evidence type="ECO:0000313" key="5">
    <source>
        <dbReference type="EMBL" id="MBB5071650.1"/>
    </source>
</evidence>
<evidence type="ECO:0000256" key="1">
    <source>
        <dbReference type="ARBA" id="ARBA00010088"/>
    </source>
</evidence>
<name>A0A840NIG3_9PSEU</name>
<proteinExistence type="inferred from homology"/>
<accession>A0A840NIG3</accession>
<comment type="caution">
    <text evidence="5">The sequence shown here is derived from an EMBL/GenBank/DDBJ whole genome shotgun (WGS) entry which is preliminary data.</text>
</comment>
<dbReference type="PANTHER" id="PTHR43248:SF29">
    <property type="entry name" value="TRIPEPTIDYL AMINOPEPTIDASE"/>
    <property type="match status" value="1"/>
</dbReference>
<dbReference type="Pfam" id="PF00561">
    <property type="entry name" value="Abhydrolase_1"/>
    <property type="match status" value="1"/>
</dbReference>
<comment type="similarity">
    <text evidence="1">Belongs to the peptidase S33 family.</text>
</comment>
<sequence>MTDNPEVQCGHLRVPLDYAQENGPAIDVAVSRIRASGTAAQHRGALLVNPGGPGGTGLDYAESKRAKMPAEVRQSYDIIGFDPRGVGRSAPVDCGPAGGLFDHPRPDPVPTGAEQESAYLDGLHRLADDCARAIGPALPHINTTNTARDMDRIRQALGEPRLNYVGVSYGTYLGAAYAAEFPQRTGRMVLDSVVSPDAWHDFDVRQGFAMLDQRDALFDWIAARPEIRLGNDRNTVREHYLDARSKLPTGQFGPDEFDRVVYRALSRTERWEPFAHALSRYVHTGDNTALRPTEPDDHNYEAALRTVKCADSPRPAVHDVLSAVRALRAADPQPVLTGVEADTCAFWPEPRETTRLGHPRMPPVLLTQAEHDPTTPLDGARRMQARLPRSRLITLDGSRSHGAFASQRSTCLDTAAAHYLLTKSLPPPNTHCTDLPRP</sequence>
<evidence type="ECO:0000256" key="2">
    <source>
        <dbReference type="ARBA" id="ARBA00022729"/>
    </source>
</evidence>
<reference evidence="5 6" key="1">
    <citation type="submission" date="2020-08" db="EMBL/GenBank/DDBJ databases">
        <title>Sequencing the genomes of 1000 actinobacteria strains.</title>
        <authorList>
            <person name="Klenk H.-P."/>
        </authorList>
    </citation>
    <scope>NUCLEOTIDE SEQUENCE [LARGE SCALE GENOMIC DNA]</scope>
    <source>
        <strain evidence="5 6">DSM 45582</strain>
    </source>
</reference>
<evidence type="ECO:0000313" key="6">
    <source>
        <dbReference type="Proteomes" id="UP000580474"/>
    </source>
</evidence>
<feature type="domain" description="AB hydrolase-1" evidence="4">
    <location>
        <begin position="45"/>
        <end position="397"/>
    </location>
</feature>
<keyword evidence="6" id="KW-1185">Reference proteome</keyword>
<gene>
    <name evidence="5" type="ORF">BJ969_004738</name>
</gene>